<comment type="caution">
    <text evidence="4">The sequence shown here is derived from an EMBL/GenBank/DDBJ whole genome shotgun (WGS) entry which is preliminary data.</text>
</comment>
<feature type="transmembrane region" description="Helical" evidence="2">
    <location>
        <begin position="167"/>
        <end position="188"/>
    </location>
</feature>
<evidence type="ECO:0000313" key="4">
    <source>
        <dbReference type="EMBL" id="MFC4593002.1"/>
    </source>
</evidence>
<evidence type="ECO:0000256" key="1">
    <source>
        <dbReference type="SAM" id="MobiDB-lite"/>
    </source>
</evidence>
<keyword evidence="5" id="KW-1185">Reference proteome</keyword>
<organism evidence="4 5">
    <name type="scientific">Sphingobium tyrosinilyticum</name>
    <dbReference type="NCBI Taxonomy" id="2715436"/>
    <lineage>
        <taxon>Bacteria</taxon>
        <taxon>Pseudomonadati</taxon>
        <taxon>Pseudomonadota</taxon>
        <taxon>Alphaproteobacteria</taxon>
        <taxon>Sphingomonadales</taxon>
        <taxon>Sphingomonadaceae</taxon>
        <taxon>Sphingobium</taxon>
    </lineage>
</organism>
<evidence type="ECO:0000313" key="5">
    <source>
        <dbReference type="Proteomes" id="UP001595957"/>
    </source>
</evidence>
<dbReference type="EMBL" id="JBHSFZ010000003">
    <property type="protein sequence ID" value="MFC4593002.1"/>
    <property type="molecule type" value="Genomic_DNA"/>
</dbReference>
<name>A0ABV9EWK4_9SPHN</name>
<dbReference type="Proteomes" id="UP001595957">
    <property type="component" value="Unassembled WGS sequence"/>
</dbReference>
<keyword evidence="2" id="KW-0472">Membrane</keyword>
<accession>A0ABV9EWK4</accession>
<feature type="region of interest" description="Disordered" evidence="1">
    <location>
        <begin position="77"/>
        <end position="135"/>
    </location>
</feature>
<feature type="region of interest" description="Disordered" evidence="1">
    <location>
        <begin position="281"/>
        <end position="302"/>
    </location>
</feature>
<proteinExistence type="predicted"/>
<sequence length="321" mass="33571">MRRYSQYIRPACAAIAAVLAIGPTYSYAQEAAAPAASAPAEVMAASPPASAPVIVPSQPVVQPTQSVDETIAAAVAASQAETASEPTKAPVKRAERRAVPQRQQPTDSPTARVLREAATPAPPARREQANPAPAPAVAAKLNTREAVPVAPSVVERPATASNAPNEALYWALGGGALLLLGLGGAAAFRRRRTDEEVLAVAPTAPVAAEPVVTERVPVVEPGVHCAPATAYTPTMPAPQIGSLEAMAAAPPSPENPFLTHSKRMRRARFLLAQAERRDAALHTPTVAPEPPQTIHAEPKMQTVYRLGGDRGRQMGFKPQTR</sequence>
<protein>
    <recommendedName>
        <fullName evidence="6">LPXTG cell wall anchor domain-containing protein</fullName>
    </recommendedName>
</protein>
<dbReference type="RefSeq" id="WP_380802124.1">
    <property type="nucleotide sequence ID" value="NZ_JBHSFZ010000003.1"/>
</dbReference>
<evidence type="ECO:0008006" key="6">
    <source>
        <dbReference type="Google" id="ProtNLM"/>
    </source>
</evidence>
<reference evidence="5" key="1">
    <citation type="journal article" date="2019" name="Int. J. Syst. Evol. Microbiol.">
        <title>The Global Catalogue of Microorganisms (GCM) 10K type strain sequencing project: providing services to taxonomists for standard genome sequencing and annotation.</title>
        <authorList>
            <consortium name="The Broad Institute Genomics Platform"/>
            <consortium name="The Broad Institute Genome Sequencing Center for Infectious Disease"/>
            <person name="Wu L."/>
            <person name="Ma J."/>
        </authorList>
    </citation>
    <scope>NUCLEOTIDE SEQUENCE [LARGE SCALE GENOMIC DNA]</scope>
    <source>
        <strain evidence="5">NBRC 103632</strain>
    </source>
</reference>
<keyword evidence="2" id="KW-0812">Transmembrane</keyword>
<feature type="chain" id="PRO_5046202633" description="LPXTG cell wall anchor domain-containing protein" evidence="3">
    <location>
        <begin position="29"/>
        <end position="321"/>
    </location>
</feature>
<gene>
    <name evidence="4" type="ORF">ACFO3E_02160</name>
</gene>
<feature type="signal peptide" evidence="3">
    <location>
        <begin position="1"/>
        <end position="28"/>
    </location>
</feature>
<keyword evidence="3" id="KW-0732">Signal</keyword>
<evidence type="ECO:0000256" key="3">
    <source>
        <dbReference type="SAM" id="SignalP"/>
    </source>
</evidence>
<keyword evidence="2" id="KW-1133">Transmembrane helix</keyword>
<evidence type="ECO:0000256" key="2">
    <source>
        <dbReference type="SAM" id="Phobius"/>
    </source>
</evidence>